<evidence type="ECO:0000313" key="3">
    <source>
        <dbReference type="Proteomes" id="UP000703269"/>
    </source>
</evidence>
<dbReference type="Proteomes" id="UP000703269">
    <property type="component" value="Unassembled WGS sequence"/>
</dbReference>
<keyword evidence="3" id="KW-1185">Reference proteome</keyword>
<evidence type="ECO:0000313" key="2">
    <source>
        <dbReference type="EMBL" id="GJE84070.1"/>
    </source>
</evidence>
<dbReference type="OrthoDB" id="3217075at2759"/>
<accession>A0A9P3L6P2</accession>
<feature type="region of interest" description="Disordered" evidence="1">
    <location>
        <begin position="1"/>
        <end position="60"/>
    </location>
</feature>
<name>A0A9P3L6P2_9APHY</name>
<feature type="compositionally biased region" description="Low complexity" evidence="1">
    <location>
        <begin position="136"/>
        <end position="156"/>
    </location>
</feature>
<dbReference type="EMBL" id="BPQB01000001">
    <property type="protein sequence ID" value="GJE84070.1"/>
    <property type="molecule type" value="Genomic_DNA"/>
</dbReference>
<feature type="compositionally biased region" description="Basic residues" evidence="1">
    <location>
        <begin position="42"/>
        <end position="60"/>
    </location>
</feature>
<evidence type="ECO:0000256" key="1">
    <source>
        <dbReference type="SAM" id="MobiDB-lite"/>
    </source>
</evidence>
<reference evidence="2 3" key="1">
    <citation type="submission" date="2021-08" db="EMBL/GenBank/DDBJ databases">
        <title>Draft Genome Sequence of Phanerochaete sordida strain YK-624.</title>
        <authorList>
            <person name="Mori T."/>
            <person name="Dohra H."/>
            <person name="Suzuki T."/>
            <person name="Kawagishi H."/>
            <person name="Hirai H."/>
        </authorList>
    </citation>
    <scope>NUCLEOTIDE SEQUENCE [LARGE SCALE GENOMIC DNA]</scope>
    <source>
        <strain evidence="2 3">YK-624</strain>
    </source>
</reference>
<feature type="compositionally biased region" description="Pro residues" evidence="1">
    <location>
        <begin position="15"/>
        <end position="25"/>
    </location>
</feature>
<sequence>MSIKYEQPASSSSLPTPPHSPPSQHPPFFLGANQQLVPHQAHQAHIHQLHHSQPHPHHKHTASLLDNLTSFYQQEQYWVHHTRAALELAITKGIDGPDAQPLTGSSAASSALASPALSDVSCDVRIKAEPEPEHTLASPPSSASSLLASPAGSPGAVSHALQQHTSRWLRRKNQMRLHIAGISTQKRRRPARAPPTEPAARLLEMFAELVDARMESCQRMEKLVRESGRGCAVC</sequence>
<dbReference type="AlphaFoldDB" id="A0A9P3L6P2"/>
<protein>
    <submittedName>
        <fullName evidence="2">Uncharacterized protein</fullName>
    </submittedName>
</protein>
<comment type="caution">
    <text evidence="2">The sequence shown here is derived from an EMBL/GenBank/DDBJ whole genome shotgun (WGS) entry which is preliminary data.</text>
</comment>
<gene>
    <name evidence="2" type="ORF">PsYK624_001450</name>
</gene>
<proteinExistence type="predicted"/>
<organism evidence="2 3">
    <name type="scientific">Phanerochaete sordida</name>
    <dbReference type="NCBI Taxonomy" id="48140"/>
    <lineage>
        <taxon>Eukaryota</taxon>
        <taxon>Fungi</taxon>
        <taxon>Dikarya</taxon>
        <taxon>Basidiomycota</taxon>
        <taxon>Agaricomycotina</taxon>
        <taxon>Agaricomycetes</taxon>
        <taxon>Polyporales</taxon>
        <taxon>Phanerochaetaceae</taxon>
        <taxon>Phanerochaete</taxon>
    </lineage>
</organism>
<feature type="region of interest" description="Disordered" evidence="1">
    <location>
        <begin position="130"/>
        <end position="164"/>
    </location>
</feature>